<keyword evidence="5" id="KW-0804">Transcription</keyword>
<keyword evidence="2" id="KW-0805">Transcription regulation</keyword>
<dbReference type="NCBIfam" id="TIGR02937">
    <property type="entry name" value="sigma70-ECF"/>
    <property type="match status" value="1"/>
</dbReference>
<dbReference type="AlphaFoldDB" id="A0AA90KBM7"/>
<dbReference type="SUPFAM" id="SSF88946">
    <property type="entry name" value="Sigma2 domain of RNA polymerase sigma factors"/>
    <property type="match status" value="1"/>
</dbReference>
<dbReference type="CDD" id="cd06171">
    <property type="entry name" value="Sigma70_r4"/>
    <property type="match status" value="1"/>
</dbReference>
<dbReference type="InterPro" id="IPR036388">
    <property type="entry name" value="WH-like_DNA-bd_sf"/>
</dbReference>
<comment type="similarity">
    <text evidence="1">Belongs to the sigma-70 factor family. ECF subfamily.</text>
</comment>
<dbReference type="InterPro" id="IPR013324">
    <property type="entry name" value="RNA_pol_sigma_r3/r4-like"/>
</dbReference>
<dbReference type="GO" id="GO:0006352">
    <property type="term" value="P:DNA-templated transcription initiation"/>
    <property type="evidence" value="ECO:0007669"/>
    <property type="project" value="InterPro"/>
</dbReference>
<dbReference type="SUPFAM" id="SSF88659">
    <property type="entry name" value="Sigma3 and sigma4 domains of RNA polymerase sigma factors"/>
    <property type="match status" value="1"/>
</dbReference>
<keyword evidence="3" id="KW-0731">Sigma factor</keyword>
<feature type="domain" description="RNA polymerase sigma-70 region 4" evidence="7">
    <location>
        <begin position="126"/>
        <end position="175"/>
    </location>
</feature>
<dbReference type="InterPro" id="IPR000943">
    <property type="entry name" value="RNA_pol_sigma70"/>
</dbReference>
<evidence type="ECO:0000256" key="5">
    <source>
        <dbReference type="ARBA" id="ARBA00023163"/>
    </source>
</evidence>
<dbReference type="Gene3D" id="1.10.10.10">
    <property type="entry name" value="Winged helix-like DNA-binding domain superfamily/Winged helix DNA-binding domain"/>
    <property type="match status" value="1"/>
</dbReference>
<evidence type="ECO:0000256" key="1">
    <source>
        <dbReference type="ARBA" id="ARBA00010641"/>
    </source>
</evidence>
<evidence type="ECO:0000259" key="7">
    <source>
        <dbReference type="Pfam" id="PF04545"/>
    </source>
</evidence>
<dbReference type="Pfam" id="PF04545">
    <property type="entry name" value="Sigma70_r4"/>
    <property type="match status" value="1"/>
</dbReference>
<name>A0AA90KBM7_9ACTN</name>
<dbReference type="PRINTS" id="PR00046">
    <property type="entry name" value="SIGMA70FCT"/>
</dbReference>
<dbReference type="GO" id="GO:0016987">
    <property type="term" value="F:sigma factor activity"/>
    <property type="evidence" value="ECO:0007669"/>
    <property type="project" value="UniProtKB-KW"/>
</dbReference>
<dbReference type="Pfam" id="PF04542">
    <property type="entry name" value="Sigma70_r2"/>
    <property type="match status" value="1"/>
</dbReference>
<protein>
    <submittedName>
        <fullName evidence="8">Sigma-70 family RNA polymerase sigma factor</fullName>
    </submittedName>
</protein>
<accession>A0AA90KBM7</accession>
<evidence type="ECO:0000313" key="8">
    <source>
        <dbReference type="EMBL" id="MDI5973527.1"/>
    </source>
</evidence>
<dbReference type="InterPro" id="IPR007630">
    <property type="entry name" value="RNA_pol_sigma70_r4"/>
</dbReference>
<proteinExistence type="inferred from homology"/>
<reference evidence="8" key="1">
    <citation type="submission" date="2023-05" db="EMBL/GenBank/DDBJ databases">
        <title>Streptantibioticus silvisoli sp. nov., acidotolerant actinomycetes 1 from pine litter.</title>
        <authorList>
            <person name="Swiecimska M."/>
            <person name="Golinska P."/>
            <person name="Sangal V."/>
            <person name="Wachnowicz B."/>
            <person name="Goodfellow M."/>
        </authorList>
    </citation>
    <scope>NUCLEOTIDE SEQUENCE</scope>
    <source>
        <strain evidence="8">SL13</strain>
    </source>
</reference>
<dbReference type="InterPro" id="IPR039425">
    <property type="entry name" value="RNA_pol_sigma-70-like"/>
</dbReference>
<dbReference type="PANTHER" id="PTHR43133">
    <property type="entry name" value="RNA POLYMERASE ECF-TYPE SIGMA FACTO"/>
    <property type="match status" value="1"/>
</dbReference>
<evidence type="ECO:0000256" key="3">
    <source>
        <dbReference type="ARBA" id="ARBA00023082"/>
    </source>
</evidence>
<dbReference type="EMBL" id="JABXJJ020000047">
    <property type="protein sequence ID" value="MDI5973527.1"/>
    <property type="molecule type" value="Genomic_DNA"/>
</dbReference>
<sequence length="184" mass="21093">MTLEEPLSHQPSASMADIPLDLSAFHQMHRPTYVRWSERYLGSRRDAEEAVDQTFEELARTWQQVLMKEVPAAYAWKVMKNRTIDYARARGRRPEPCESVVFDTVDAATATDPIAAIENSMALKQAILQLSEREQDVIDLRYREGMSVAEAALQLGITEPGVRSIERYARQKLKQIIRTWETPS</sequence>
<dbReference type="GO" id="GO:0003677">
    <property type="term" value="F:DNA binding"/>
    <property type="evidence" value="ECO:0007669"/>
    <property type="project" value="UniProtKB-KW"/>
</dbReference>
<dbReference type="InterPro" id="IPR007627">
    <property type="entry name" value="RNA_pol_sigma70_r2"/>
</dbReference>
<evidence type="ECO:0000256" key="2">
    <source>
        <dbReference type="ARBA" id="ARBA00023015"/>
    </source>
</evidence>
<feature type="domain" description="RNA polymerase sigma-70 region 2" evidence="6">
    <location>
        <begin position="27"/>
        <end position="93"/>
    </location>
</feature>
<gene>
    <name evidence="8" type="ORF">POF50_030010</name>
</gene>
<evidence type="ECO:0000256" key="4">
    <source>
        <dbReference type="ARBA" id="ARBA00023125"/>
    </source>
</evidence>
<dbReference type="RefSeq" id="WP_271312384.1">
    <property type="nucleotide sequence ID" value="NZ_JABXJJ020000047.1"/>
</dbReference>
<dbReference type="PANTHER" id="PTHR43133:SF8">
    <property type="entry name" value="RNA POLYMERASE SIGMA FACTOR HI_1459-RELATED"/>
    <property type="match status" value="1"/>
</dbReference>
<evidence type="ECO:0000259" key="6">
    <source>
        <dbReference type="Pfam" id="PF04542"/>
    </source>
</evidence>
<dbReference type="InterPro" id="IPR014284">
    <property type="entry name" value="RNA_pol_sigma-70_dom"/>
</dbReference>
<organism evidence="8">
    <name type="scientific">Streptantibioticus silvisoli</name>
    <dbReference type="NCBI Taxonomy" id="2705255"/>
    <lineage>
        <taxon>Bacteria</taxon>
        <taxon>Bacillati</taxon>
        <taxon>Actinomycetota</taxon>
        <taxon>Actinomycetes</taxon>
        <taxon>Kitasatosporales</taxon>
        <taxon>Streptomycetaceae</taxon>
        <taxon>Streptantibioticus</taxon>
    </lineage>
</organism>
<dbReference type="Gene3D" id="1.10.1740.10">
    <property type="match status" value="1"/>
</dbReference>
<keyword evidence="4" id="KW-0238">DNA-binding</keyword>
<dbReference type="InterPro" id="IPR013325">
    <property type="entry name" value="RNA_pol_sigma_r2"/>
</dbReference>
<comment type="caution">
    <text evidence="8">The sequence shown here is derived from an EMBL/GenBank/DDBJ whole genome shotgun (WGS) entry which is preliminary data.</text>
</comment>